<dbReference type="Gene3D" id="3.40.50.80">
    <property type="entry name" value="Nucleotide-binding domain of ferredoxin-NADP reductase (FNR) module"/>
    <property type="match status" value="1"/>
</dbReference>
<dbReference type="SUPFAM" id="SSF63380">
    <property type="entry name" value="Riboflavin synthase domain-like"/>
    <property type="match status" value="1"/>
</dbReference>
<feature type="transmembrane region" description="Helical" evidence="10">
    <location>
        <begin position="32"/>
        <end position="50"/>
    </location>
</feature>
<dbReference type="Pfam" id="PF00970">
    <property type="entry name" value="FAD_binding_6"/>
    <property type="match status" value="1"/>
</dbReference>
<name>A0AAX6MRF4_9PEZI</name>
<dbReference type="AlphaFoldDB" id="A0AAX6MRF4"/>
<evidence type="ECO:0000256" key="4">
    <source>
        <dbReference type="ARBA" id="ARBA00022630"/>
    </source>
</evidence>
<feature type="compositionally biased region" description="Low complexity" evidence="9">
    <location>
        <begin position="14"/>
        <end position="24"/>
    </location>
</feature>
<evidence type="ECO:0000256" key="6">
    <source>
        <dbReference type="ARBA" id="ARBA00023002"/>
    </source>
</evidence>
<feature type="region of interest" description="Disordered" evidence="9">
    <location>
        <begin position="260"/>
        <end position="305"/>
    </location>
</feature>
<feature type="region of interest" description="Disordered" evidence="9">
    <location>
        <begin position="132"/>
        <end position="156"/>
    </location>
</feature>
<evidence type="ECO:0000313" key="12">
    <source>
        <dbReference type="EMBL" id="KAK6954762.1"/>
    </source>
</evidence>
<reference evidence="12 13" key="1">
    <citation type="journal article" date="2024" name="Front Chem Biol">
        <title>Unveiling the potential of Daldinia eschscholtzii MFLUCC 19-0629 through bioactivity and bioinformatics studies for enhanced sustainable agriculture production.</title>
        <authorList>
            <person name="Brooks S."/>
            <person name="Weaver J.A."/>
            <person name="Klomchit A."/>
            <person name="Alharthi S.A."/>
            <person name="Onlamun T."/>
            <person name="Nurani R."/>
            <person name="Vong T.K."/>
            <person name="Alberti F."/>
            <person name="Greco C."/>
        </authorList>
    </citation>
    <scope>NUCLEOTIDE SEQUENCE [LARGE SCALE GENOMIC DNA]</scope>
    <source>
        <strain evidence="12">MFLUCC 19-0629</strain>
    </source>
</reference>
<comment type="cofactor">
    <cofactor evidence="1 8">
        <name>FAD</name>
        <dbReference type="ChEBI" id="CHEBI:57692"/>
    </cofactor>
</comment>
<dbReference type="InterPro" id="IPR001433">
    <property type="entry name" value="OxRdtase_FAD/NAD-bd"/>
</dbReference>
<keyword evidence="4 8" id="KW-0285">Flavoprotein</keyword>
<accession>A0AAX6MRF4</accession>
<dbReference type="PANTHER" id="PTHR19370">
    <property type="entry name" value="NADH-CYTOCHROME B5 REDUCTASE"/>
    <property type="match status" value="1"/>
</dbReference>
<evidence type="ECO:0000256" key="10">
    <source>
        <dbReference type="SAM" id="Phobius"/>
    </source>
</evidence>
<dbReference type="GO" id="GO:0016020">
    <property type="term" value="C:membrane"/>
    <property type="evidence" value="ECO:0007669"/>
    <property type="project" value="UniProtKB-SubCell"/>
</dbReference>
<dbReference type="CDD" id="cd06183">
    <property type="entry name" value="cyt_b5_reduct_like"/>
    <property type="match status" value="1"/>
</dbReference>
<dbReference type="Proteomes" id="UP001369815">
    <property type="component" value="Unassembled WGS sequence"/>
</dbReference>
<feature type="binding site" evidence="8">
    <location>
        <position position="173"/>
    </location>
    <ligand>
        <name>FAD</name>
        <dbReference type="ChEBI" id="CHEBI:57692"/>
    </ligand>
</feature>
<feature type="binding site" evidence="8">
    <location>
        <position position="163"/>
    </location>
    <ligand>
        <name>FAD</name>
        <dbReference type="ChEBI" id="CHEBI:57692"/>
    </ligand>
</feature>
<dbReference type="InterPro" id="IPR039261">
    <property type="entry name" value="FNR_nucleotide-bd"/>
</dbReference>
<keyword evidence="10" id="KW-1133">Transmembrane helix</keyword>
<evidence type="ECO:0000256" key="5">
    <source>
        <dbReference type="ARBA" id="ARBA00022827"/>
    </source>
</evidence>
<keyword evidence="5 8" id="KW-0274">FAD</keyword>
<evidence type="ECO:0000256" key="7">
    <source>
        <dbReference type="ARBA" id="ARBA00023136"/>
    </source>
</evidence>
<dbReference type="Pfam" id="PF00175">
    <property type="entry name" value="NAD_binding_1"/>
    <property type="match status" value="1"/>
</dbReference>
<dbReference type="InterPro" id="IPR001834">
    <property type="entry name" value="CBR-like"/>
</dbReference>
<gene>
    <name evidence="12" type="ORF">Daesc_004731</name>
</gene>
<keyword evidence="7 10" id="KW-0472">Membrane</keyword>
<comment type="similarity">
    <text evidence="3">Belongs to the flavoprotein pyridine nucleotide cytochrome reductase family.</text>
</comment>
<dbReference type="PANTHER" id="PTHR19370:SF189">
    <property type="entry name" value="CYTOCHROME C MITOCHONDRIAL IMPORT FACTOR CYC2"/>
    <property type="match status" value="1"/>
</dbReference>
<dbReference type="GO" id="GO:0016491">
    <property type="term" value="F:oxidoreductase activity"/>
    <property type="evidence" value="ECO:0007669"/>
    <property type="project" value="UniProtKB-KW"/>
</dbReference>
<evidence type="ECO:0000256" key="1">
    <source>
        <dbReference type="ARBA" id="ARBA00001974"/>
    </source>
</evidence>
<keyword evidence="10" id="KW-0812">Transmembrane</keyword>
<proteinExistence type="inferred from homology"/>
<feature type="compositionally biased region" description="Polar residues" evidence="9">
    <location>
        <begin position="262"/>
        <end position="272"/>
    </location>
</feature>
<dbReference type="PROSITE" id="PS51384">
    <property type="entry name" value="FAD_FR"/>
    <property type="match status" value="1"/>
</dbReference>
<dbReference type="InterPro" id="IPR017927">
    <property type="entry name" value="FAD-bd_FR_type"/>
</dbReference>
<feature type="domain" description="FAD-binding FR-type" evidence="11">
    <location>
        <begin position="67"/>
        <end position="197"/>
    </location>
</feature>
<dbReference type="GO" id="GO:0005739">
    <property type="term" value="C:mitochondrion"/>
    <property type="evidence" value="ECO:0007669"/>
    <property type="project" value="TreeGrafter"/>
</dbReference>
<sequence length="470" mass="50797">MRATQGVPPAGGPQSQQQQQQQQQRGANWRTWALFNLAGLAAAFLAAVVLKTKNAQDSAKNAPMNTTSFSPFTITSKEQVSPTAFVLSVRADQGGGKDPSLLLRRVWEHGLWSVEVKQPQLQIARHYTPLPPLTEEEKKDEVARGSAGNGDSSNGEGEELRFLIRKVDGGEMSTYLSKLQVGEKVWLRGPHLGFDIARRLGDTGKHVVFLAGGTGIAPALQVARRVLDDHSSRTETASERKEEKPTVSILWANRYAADALGRQQQSPQSSGATKGRAISSLFGGSASPTPSDTSSERQSQTPADSTLALQIRELQAKHPDHFRISYFVDEERHFISEHDLRLALKDSSSSPTASTMCTWHSPSQLVILPDDNDLGRRASPCTCLQDGNNNNNKSSPPPPTAASAATQTGAGADLICVSGPDGFVAAYAGPKRWFGGTERQGPVRGILGEMMEDGKFKIGGIERNWLVLKL</sequence>
<organism evidence="12 13">
    <name type="scientific">Daldinia eschscholtzii</name>
    <dbReference type="NCBI Taxonomy" id="292717"/>
    <lineage>
        <taxon>Eukaryota</taxon>
        <taxon>Fungi</taxon>
        <taxon>Dikarya</taxon>
        <taxon>Ascomycota</taxon>
        <taxon>Pezizomycotina</taxon>
        <taxon>Sordariomycetes</taxon>
        <taxon>Xylariomycetidae</taxon>
        <taxon>Xylariales</taxon>
        <taxon>Hypoxylaceae</taxon>
        <taxon>Daldinia</taxon>
    </lineage>
</organism>
<evidence type="ECO:0000256" key="3">
    <source>
        <dbReference type="ARBA" id="ARBA00006105"/>
    </source>
</evidence>
<protein>
    <recommendedName>
        <fullName evidence="11">FAD-binding FR-type domain-containing protein</fullName>
    </recommendedName>
</protein>
<feature type="region of interest" description="Disordered" evidence="9">
    <location>
        <begin position="379"/>
        <end position="406"/>
    </location>
</feature>
<evidence type="ECO:0000256" key="9">
    <source>
        <dbReference type="SAM" id="MobiDB-lite"/>
    </source>
</evidence>
<keyword evidence="6" id="KW-0560">Oxidoreductase</keyword>
<evidence type="ECO:0000256" key="8">
    <source>
        <dbReference type="PIRSR" id="PIRSR601834-1"/>
    </source>
</evidence>
<dbReference type="InterPro" id="IPR017938">
    <property type="entry name" value="Riboflavin_synthase-like_b-brl"/>
</dbReference>
<evidence type="ECO:0000256" key="2">
    <source>
        <dbReference type="ARBA" id="ARBA00004370"/>
    </source>
</evidence>
<dbReference type="SUPFAM" id="SSF52343">
    <property type="entry name" value="Ferredoxin reductase-like, C-terminal NADP-linked domain"/>
    <property type="match status" value="1"/>
</dbReference>
<feature type="compositionally biased region" description="Polar residues" evidence="9">
    <location>
        <begin position="286"/>
        <end position="305"/>
    </location>
</feature>
<dbReference type="Gene3D" id="2.40.30.10">
    <property type="entry name" value="Translation factors"/>
    <property type="match status" value="1"/>
</dbReference>
<evidence type="ECO:0000313" key="13">
    <source>
        <dbReference type="Proteomes" id="UP001369815"/>
    </source>
</evidence>
<dbReference type="InterPro" id="IPR008333">
    <property type="entry name" value="Cbr1-like_FAD-bd_dom"/>
</dbReference>
<feature type="binding site" evidence="8">
    <location>
        <position position="172"/>
    </location>
    <ligand>
        <name>FAD</name>
        <dbReference type="ChEBI" id="CHEBI:57692"/>
    </ligand>
</feature>
<evidence type="ECO:0000259" key="11">
    <source>
        <dbReference type="PROSITE" id="PS51384"/>
    </source>
</evidence>
<dbReference type="EMBL" id="JBANMG010000004">
    <property type="protein sequence ID" value="KAK6954762.1"/>
    <property type="molecule type" value="Genomic_DNA"/>
</dbReference>
<comment type="subcellular location">
    <subcellularLocation>
        <location evidence="2">Membrane</location>
    </subcellularLocation>
</comment>
<feature type="region of interest" description="Disordered" evidence="9">
    <location>
        <begin position="1"/>
        <end position="25"/>
    </location>
</feature>
<feature type="compositionally biased region" description="Low complexity" evidence="9">
    <location>
        <begin position="145"/>
        <end position="155"/>
    </location>
</feature>
<keyword evidence="13" id="KW-1185">Reference proteome</keyword>
<comment type="caution">
    <text evidence="12">The sequence shown here is derived from an EMBL/GenBank/DDBJ whole genome shotgun (WGS) entry which is preliminary data.</text>
</comment>